<reference evidence="1 2" key="2">
    <citation type="submission" date="2008-10" db="EMBL/GenBank/DDBJ databases">
        <authorList>
            <person name="Fulton L."/>
            <person name="Clifton S."/>
            <person name="Fulton B."/>
            <person name="Xu J."/>
            <person name="Minx P."/>
            <person name="Pepin K.H."/>
            <person name="Johnson M."/>
            <person name="Bhonagiri V."/>
            <person name="Nash W.E."/>
            <person name="Mardis E.R."/>
            <person name="Wilson R.K."/>
        </authorList>
    </citation>
    <scope>NUCLEOTIDE SEQUENCE [LARGE SCALE GENOMIC DNA]</scope>
    <source>
        <strain evidence="1 2">ATCC 29098</strain>
    </source>
</reference>
<reference evidence="1 2" key="1">
    <citation type="submission" date="2008-10" db="EMBL/GenBank/DDBJ databases">
        <title>Draft genome sequence of Desulvovibrio piger (ATCC 29098).</title>
        <authorList>
            <person name="Sudarsanam P."/>
            <person name="Ley R."/>
            <person name="Guruge J."/>
            <person name="Turnbaugh P.J."/>
            <person name="Mahowald M."/>
            <person name="Liep D."/>
            <person name="Gordon J."/>
        </authorList>
    </citation>
    <scope>NUCLEOTIDE SEQUENCE [LARGE SCALE GENOMIC DNA]</scope>
    <source>
        <strain evidence="1 2">ATCC 29098</strain>
    </source>
</reference>
<dbReference type="Proteomes" id="UP000003676">
    <property type="component" value="Unassembled WGS sequence"/>
</dbReference>
<accession>B6WPS5</accession>
<name>B6WPS5_9BACT</name>
<organism evidence="1 2">
    <name type="scientific">Desulfovibrio piger ATCC 29098</name>
    <dbReference type="NCBI Taxonomy" id="411464"/>
    <lineage>
        <taxon>Bacteria</taxon>
        <taxon>Pseudomonadati</taxon>
        <taxon>Thermodesulfobacteriota</taxon>
        <taxon>Desulfovibrionia</taxon>
        <taxon>Desulfovibrionales</taxon>
        <taxon>Desulfovibrionaceae</taxon>
        <taxon>Desulfovibrio</taxon>
    </lineage>
</organism>
<evidence type="ECO:0000313" key="2">
    <source>
        <dbReference type="Proteomes" id="UP000003676"/>
    </source>
</evidence>
<proteinExistence type="predicted"/>
<protein>
    <submittedName>
        <fullName evidence="1">Uncharacterized protein</fullName>
    </submittedName>
</protein>
<comment type="caution">
    <text evidence="1">The sequence shown here is derived from an EMBL/GenBank/DDBJ whole genome shotgun (WGS) entry which is preliminary data.</text>
</comment>
<dbReference type="HOGENOM" id="CLU_3167276_0_0_7"/>
<dbReference type="AlphaFoldDB" id="B6WPS5"/>
<dbReference type="EMBL" id="ABXU01000001">
    <property type="protein sequence ID" value="EEB35035.1"/>
    <property type="molecule type" value="Genomic_DNA"/>
</dbReference>
<sequence>MAGAATATLHSAAMSQVMHFFIFSLLERLHALPGVAQQQSDVYLAAV</sequence>
<evidence type="ECO:0000313" key="1">
    <source>
        <dbReference type="EMBL" id="EEB35035.1"/>
    </source>
</evidence>
<gene>
    <name evidence="1" type="ORF">DESPIG_00039</name>
</gene>